<proteinExistence type="predicted"/>
<protein>
    <submittedName>
        <fullName evidence="2">Tetratricopeptide repeat protein</fullName>
    </submittedName>
</protein>
<sequence>MEVADRRPEIMAAKAVGPAVKFVVRVVEEPGFEVPQRPKTRDGFVPKFAVELNVMIMLAGCVDDLELAGKVQCESGQARECVRPVLEEKTVSIGCIRGSEALRAEAYEPGPHLVQTKLGEGLLCRAQLVSKPLLRWSMGSLLDIPVLRGLDGIACLAAIFSTDQSRRRDQGWLQSLGRDAFGAGLMELLADQVRVLGPYHPDTLATRHYLADRRGEAGDRAGAVAAYEELLSDQLRELGPSHPETATIREHLAYWNERGAEGDAPLRPVDDQDQQEEAPWPDRYPIMSIRDQRHRQHGRRLHLQ</sequence>
<feature type="compositionally biased region" description="Basic residues" evidence="1">
    <location>
        <begin position="292"/>
        <end position="304"/>
    </location>
</feature>
<dbReference type="RefSeq" id="WP_192361145.1">
    <property type="nucleotide sequence ID" value="NZ_CP119182.1"/>
</dbReference>
<dbReference type="Proteomes" id="UP000661025">
    <property type="component" value="Unassembled WGS sequence"/>
</dbReference>
<dbReference type="InterPro" id="IPR011990">
    <property type="entry name" value="TPR-like_helical_dom_sf"/>
</dbReference>
<name>A0A927QKY1_9ACTN</name>
<evidence type="ECO:0000313" key="3">
    <source>
        <dbReference type="Proteomes" id="UP000661025"/>
    </source>
</evidence>
<evidence type="ECO:0000256" key="1">
    <source>
        <dbReference type="SAM" id="MobiDB-lite"/>
    </source>
</evidence>
<gene>
    <name evidence="2" type="ORF">IHE70_14105</name>
</gene>
<feature type="region of interest" description="Disordered" evidence="1">
    <location>
        <begin position="261"/>
        <end position="304"/>
    </location>
</feature>
<dbReference type="AlphaFoldDB" id="A0A927QKY1"/>
<accession>A0A927QKY1</accession>
<reference evidence="2" key="1">
    <citation type="submission" date="2020-09" db="EMBL/GenBank/DDBJ databases">
        <title>Streptomyces canutascabiei sp. nov., which causes potato common scab and is distributed across the world.</title>
        <authorList>
            <person name="Nguyen H.P."/>
            <person name="Weisberg A.J."/>
            <person name="Chang J.H."/>
            <person name="Clarke C.R."/>
        </authorList>
    </citation>
    <scope>NUCLEOTIDE SEQUENCE</scope>
    <source>
        <strain evidence="2">ID-01-6.2a</strain>
    </source>
</reference>
<dbReference type="GeneID" id="79927932"/>
<dbReference type="Gene3D" id="1.25.40.10">
    <property type="entry name" value="Tetratricopeptide repeat domain"/>
    <property type="match status" value="1"/>
</dbReference>
<organism evidence="2 3">
    <name type="scientific">Streptomyces caniscabiei</name>
    <dbReference type="NCBI Taxonomy" id="2746961"/>
    <lineage>
        <taxon>Bacteria</taxon>
        <taxon>Bacillati</taxon>
        <taxon>Actinomycetota</taxon>
        <taxon>Actinomycetes</taxon>
        <taxon>Kitasatosporales</taxon>
        <taxon>Streptomycetaceae</taxon>
        <taxon>Streptomyces</taxon>
    </lineage>
</organism>
<dbReference type="EMBL" id="JACYXT010000004">
    <property type="protein sequence ID" value="MBD9724334.1"/>
    <property type="molecule type" value="Genomic_DNA"/>
</dbReference>
<evidence type="ECO:0000313" key="2">
    <source>
        <dbReference type="EMBL" id="MBD9724334.1"/>
    </source>
</evidence>
<comment type="caution">
    <text evidence="2">The sequence shown here is derived from an EMBL/GenBank/DDBJ whole genome shotgun (WGS) entry which is preliminary data.</text>
</comment>